<evidence type="ECO:0000256" key="1">
    <source>
        <dbReference type="SAM" id="Phobius"/>
    </source>
</evidence>
<dbReference type="EMBL" id="VCYH01000001">
    <property type="protein sequence ID" value="MDN7023377.1"/>
    <property type="molecule type" value="Genomic_DNA"/>
</dbReference>
<comment type="caution">
    <text evidence="2">The sequence shown here is derived from an EMBL/GenBank/DDBJ whole genome shotgun (WGS) entry which is preliminary data.</text>
</comment>
<keyword evidence="1" id="KW-0472">Membrane</keyword>
<gene>
    <name evidence="2" type="ORF">FGU65_00425</name>
</gene>
<organism evidence="2 3">
    <name type="scientific">Methanoculleus frigidifontis</name>
    <dbReference type="NCBI Taxonomy" id="2584085"/>
    <lineage>
        <taxon>Archaea</taxon>
        <taxon>Methanobacteriati</taxon>
        <taxon>Methanobacteriota</taxon>
        <taxon>Stenosarchaea group</taxon>
        <taxon>Methanomicrobia</taxon>
        <taxon>Methanomicrobiales</taxon>
        <taxon>Methanomicrobiaceae</taxon>
        <taxon>Methanoculleus</taxon>
    </lineage>
</organism>
<protein>
    <submittedName>
        <fullName evidence="2">Uncharacterized protein</fullName>
    </submittedName>
</protein>
<keyword evidence="1" id="KW-0812">Transmembrane</keyword>
<accession>A0ABT8M616</accession>
<evidence type="ECO:0000313" key="3">
    <source>
        <dbReference type="Proteomes" id="UP001168338"/>
    </source>
</evidence>
<keyword evidence="3" id="KW-1185">Reference proteome</keyword>
<evidence type="ECO:0000313" key="2">
    <source>
        <dbReference type="EMBL" id="MDN7023377.1"/>
    </source>
</evidence>
<sequence length="225" mass="25158">MEKQDLVYVFLAIGIIAVMALVVKPIATGEPLNLFGTPEPEPTVAVPVTPPWEGRITASATTVAPTPTPTWNGVAQSLSFVDPSTYHVDLTQKMPGMTPPPSGNMPNTTWTTYASIAGQWSGTSSIFHIPTPYWRLDYANIVPMNEESPLFNLQVMDADDPNRFVKVINLNRQDFANYDSTNSTAYRKEQWNCKFYEGYRNYYLVINTQCITSYDILVQVPTSYV</sequence>
<keyword evidence="1" id="KW-1133">Transmembrane helix</keyword>
<dbReference type="RefSeq" id="WP_301662428.1">
    <property type="nucleotide sequence ID" value="NZ_VCYH01000001.1"/>
</dbReference>
<proteinExistence type="predicted"/>
<name>A0ABT8M616_9EURY</name>
<reference evidence="2" key="1">
    <citation type="submission" date="2019-05" db="EMBL/GenBank/DDBJ databases">
        <title>Methanoculleus sp. FWC-SCC1, a methanogenic archaeon isolated from deep marine cold seep.</title>
        <authorList>
            <person name="Chen Y.-W."/>
            <person name="Chen S.-C."/>
            <person name="Teng N.-H."/>
            <person name="Lai M.-C."/>
        </authorList>
    </citation>
    <scope>NUCLEOTIDE SEQUENCE</scope>
    <source>
        <strain evidence="2">FWC-SCC1</strain>
    </source>
</reference>
<dbReference type="Proteomes" id="UP001168338">
    <property type="component" value="Unassembled WGS sequence"/>
</dbReference>
<feature type="transmembrane region" description="Helical" evidence="1">
    <location>
        <begin position="6"/>
        <end position="23"/>
    </location>
</feature>